<evidence type="ECO:0008006" key="3">
    <source>
        <dbReference type="Google" id="ProtNLM"/>
    </source>
</evidence>
<comment type="caution">
    <text evidence="1">The sequence shown here is derived from an EMBL/GenBank/DDBJ whole genome shotgun (WGS) entry which is preliminary data.</text>
</comment>
<dbReference type="EMBL" id="JAHLQI010000001">
    <property type="protein sequence ID" value="MBU5489546.1"/>
    <property type="molecule type" value="Genomic_DNA"/>
</dbReference>
<dbReference type="RefSeq" id="WP_216469138.1">
    <property type="nucleotide sequence ID" value="NZ_JAHLQI010000001.1"/>
</dbReference>
<keyword evidence="2" id="KW-1185">Reference proteome</keyword>
<reference evidence="1 2" key="1">
    <citation type="submission" date="2021-06" db="EMBL/GenBank/DDBJ databases">
        <authorList>
            <person name="Sun Q."/>
            <person name="Li D."/>
        </authorList>
    </citation>
    <scope>NUCLEOTIDE SEQUENCE [LARGE SCALE GENOMIC DNA]</scope>
    <source>
        <strain evidence="1 2">MSJd-7</strain>
    </source>
</reference>
<gene>
    <name evidence="1" type="ORF">KQI75_02710</name>
</gene>
<evidence type="ECO:0000313" key="1">
    <source>
        <dbReference type="EMBL" id="MBU5489546.1"/>
    </source>
</evidence>
<evidence type="ECO:0000313" key="2">
    <source>
        <dbReference type="Proteomes" id="UP000783588"/>
    </source>
</evidence>
<accession>A0ABS6EPD0</accession>
<proteinExistence type="predicted"/>
<organism evidence="1 2">
    <name type="scientific">Butyricicoccus intestinisimiae</name>
    <dbReference type="NCBI Taxonomy" id="2841509"/>
    <lineage>
        <taxon>Bacteria</taxon>
        <taxon>Bacillati</taxon>
        <taxon>Bacillota</taxon>
        <taxon>Clostridia</taxon>
        <taxon>Eubacteriales</taxon>
        <taxon>Butyricicoccaceae</taxon>
        <taxon>Butyricicoccus</taxon>
    </lineage>
</organism>
<sequence>MIVTDRENRCPAPSAEDLPANCRLVVFRTATRDAQCDMFEHALEQVSDAVVMCDEETRINFLNNACIQMDEVVPSDVIGEKNEKVYEPLDGQSLIIPQAIRKKQIYLGRRQIYTTRYNKNVDITSNTYPIVQNAR</sequence>
<protein>
    <recommendedName>
        <fullName evidence="3">PAS domain-containing protein</fullName>
    </recommendedName>
</protein>
<dbReference type="Proteomes" id="UP000783588">
    <property type="component" value="Unassembled WGS sequence"/>
</dbReference>
<name>A0ABS6EPD0_9FIRM</name>